<accession>A0A427T8E8</accession>
<organism evidence="6 7">
    <name type="scientific">Amycolatopsis eburnea</name>
    <dbReference type="NCBI Taxonomy" id="2267691"/>
    <lineage>
        <taxon>Bacteria</taxon>
        <taxon>Bacillati</taxon>
        <taxon>Actinomycetota</taxon>
        <taxon>Actinomycetes</taxon>
        <taxon>Pseudonocardiales</taxon>
        <taxon>Pseudonocardiaceae</taxon>
        <taxon>Amycolatopsis</taxon>
    </lineage>
</organism>
<dbReference type="InterPro" id="IPR050426">
    <property type="entry name" value="Glycosyltransferase_28"/>
</dbReference>
<keyword evidence="3" id="KW-0808">Transferase</keyword>
<reference evidence="6 7" key="1">
    <citation type="submission" date="2018-12" db="EMBL/GenBank/DDBJ databases">
        <title>Amycolatopsis eburnea sp. nov. actinomycete associate with arbuscular mycorrhiza fungal spore.</title>
        <authorList>
            <person name="Lumyong S."/>
            <person name="Chaiya L."/>
        </authorList>
    </citation>
    <scope>NUCLEOTIDE SEQUENCE [LARGE SCALE GENOMIC DNA]</scope>
    <source>
        <strain evidence="6 7">GLM-1</strain>
    </source>
</reference>
<dbReference type="AlphaFoldDB" id="A0A427T8E8"/>
<keyword evidence="2" id="KW-0328">Glycosyltransferase</keyword>
<protein>
    <submittedName>
        <fullName evidence="6">DUF1205 domain-containing protein</fullName>
    </submittedName>
</protein>
<dbReference type="OrthoDB" id="5488434at2"/>
<proteinExistence type="inferred from homology"/>
<evidence type="ECO:0000256" key="3">
    <source>
        <dbReference type="ARBA" id="ARBA00022679"/>
    </source>
</evidence>
<comment type="similarity">
    <text evidence="1">Belongs to the glycosyltransferase 28 family.</text>
</comment>
<dbReference type="GO" id="GO:0017000">
    <property type="term" value="P:antibiotic biosynthetic process"/>
    <property type="evidence" value="ECO:0007669"/>
    <property type="project" value="UniProtKB-ARBA"/>
</dbReference>
<dbReference type="InterPro" id="IPR010610">
    <property type="entry name" value="EryCIII-like_C"/>
</dbReference>
<dbReference type="CDD" id="cd03784">
    <property type="entry name" value="GT1_Gtf-like"/>
    <property type="match status" value="1"/>
</dbReference>
<dbReference type="GO" id="GO:0008194">
    <property type="term" value="F:UDP-glycosyltransferase activity"/>
    <property type="evidence" value="ECO:0007669"/>
    <property type="project" value="InterPro"/>
</dbReference>
<gene>
    <name evidence="6" type="ORF">EIY87_21445</name>
</gene>
<dbReference type="Pfam" id="PF21036">
    <property type="entry name" value="EryCIII-like_N"/>
    <property type="match status" value="1"/>
</dbReference>
<dbReference type="InterPro" id="IPR048284">
    <property type="entry name" value="EryCIII-like_N"/>
</dbReference>
<dbReference type="SUPFAM" id="SSF53756">
    <property type="entry name" value="UDP-Glycosyltransferase/glycogen phosphorylase"/>
    <property type="match status" value="1"/>
</dbReference>
<feature type="domain" description="Erythromycin biosynthesis protein CIII-like C-terminal" evidence="4">
    <location>
        <begin position="276"/>
        <end position="437"/>
    </location>
</feature>
<dbReference type="Gene3D" id="3.40.50.2000">
    <property type="entry name" value="Glycogen Phosphorylase B"/>
    <property type="match status" value="2"/>
</dbReference>
<feature type="domain" description="Erythromycin biosynthesis protein CIII-like N-terminal" evidence="5">
    <location>
        <begin position="22"/>
        <end position="260"/>
    </location>
</feature>
<dbReference type="RefSeq" id="WP_125310999.1">
    <property type="nucleotide sequence ID" value="NZ_RSEC01000047.1"/>
</dbReference>
<dbReference type="PANTHER" id="PTHR48050:SF13">
    <property type="entry name" value="STEROL 3-BETA-GLUCOSYLTRANSFERASE UGT80A2"/>
    <property type="match status" value="1"/>
</dbReference>
<keyword evidence="7" id="KW-1185">Reference proteome</keyword>
<sequence length="452" mass="49185">MRVAFALWPNPVHLYPMVPLAWALRAAGHEVYVVSHPALATMATNSGLPFVPVCDEAAMPVPMGPGNAYTEERAKVELITAALDLPEAARERWNIFSQFLLPSMWDFNPYQGDAANLPAMDGLVEFFRGWRPDLVIWDPCFAGAGVAARAVGARHARYTGPDFVGWCLDTFEEITGRPGAPAVDNPLAETIRPMAEKYGVPVDRETMLGQWTLNPMPAAINWPVDTTMVPVRWIPHANAEIIPDWLYPLPDRPRVALSLGLSMRSYMTTGWEYVEVLLEALGGLDIEVIATLNEKQLSAVPRVPDNVRVVDYVPLDQLMPTCSALIHHGGFGTTIAAATSRVPQLVVDFLEEDVTAVALDGGVAATRYVVAPTTVGFVSGPGAGDVIDLSRPSVEKIRAQVTRVLTDESFRHGADRLYGDLLTAPSPTDVVAQLEKLAQPSRFSSRATDRAA</sequence>
<evidence type="ECO:0000256" key="1">
    <source>
        <dbReference type="ARBA" id="ARBA00006962"/>
    </source>
</evidence>
<evidence type="ECO:0000256" key="2">
    <source>
        <dbReference type="ARBA" id="ARBA00022676"/>
    </source>
</evidence>
<dbReference type="GO" id="GO:0016758">
    <property type="term" value="F:hexosyltransferase activity"/>
    <property type="evidence" value="ECO:0007669"/>
    <property type="project" value="UniProtKB-ARBA"/>
</dbReference>
<evidence type="ECO:0000259" key="5">
    <source>
        <dbReference type="Pfam" id="PF21036"/>
    </source>
</evidence>
<dbReference type="PANTHER" id="PTHR48050">
    <property type="entry name" value="STEROL 3-BETA-GLUCOSYLTRANSFERASE"/>
    <property type="match status" value="1"/>
</dbReference>
<name>A0A427T8E8_9PSEU</name>
<evidence type="ECO:0000313" key="6">
    <source>
        <dbReference type="EMBL" id="RSD16834.1"/>
    </source>
</evidence>
<evidence type="ECO:0000313" key="7">
    <source>
        <dbReference type="Proteomes" id="UP000267081"/>
    </source>
</evidence>
<dbReference type="Pfam" id="PF06722">
    <property type="entry name" value="EryCIII-like_C"/>
    <property type="match status" value="1"/>
</dbReference>
<dbReference type="InterPro" id="IPR002213">
    <property type="entry name" value="UDP_glucos_trans"/>
</dbReference>
<dbReference type="Proteomes" id="UP000267081">
    <property type="component" value="Unassembled WGS sequence"/>
</dbReference>
<evidence type="ECO:0000259" key="4">
    <source>
        <dbReference type="Pfam" id="PF06722"/>
    </source>
</evidence>
<dbReference type="EMBL" id="RSEC01000047">
    <property type="protein sequence ID" value="RSD16834.1"/>
    <property type="molecule type" value="Genomic_DNA"/>
</dbReference>
<comment type="caution">
    <text evidence="6">The sequence shown here is derived from an EMBL/GenBank/DDBJ whole genome shotgun (WGS) entry which is preliminary data.</text>
</comment>